<dbReference type="EMBL" id="WHJF01000195">
    <property type="protein sequence ID" value="NHZ66919.1"/>
    <property type="molecule type" value="Genomic_DNA"/>
</dbReference>
<evidence type="ECO:0000313" key="2">
    <source>
        <dbReference type="Proteomes" id="UP000610594"/>
    </source>
</evidence>
<protein>
    <submittedName>
        <fullName evidence="1">Uncharacterized protein</fullName>
    </submittedName>
</protein>
<organism evidence="1 2">
    <name type="scientific">Massilia genomosp. 1</name>
    <dbReference type="NCBI Taxonomy" id="2609280"/>
    <lineage>
        <taxon>Bacteria</taxon>
        <taxon>Pseudomonadati</taxon>
        <taxon>Pseudomonadota</taxon>
        <taxon>Betaproteobacteria</taxon>
        <taxon>Burkholderiales</taxon>
        <taxon>Oxalobacteraceae</taxon>
        <taxon>Telluria group</taxon>
        <taxon>Massilia</taxon>
    </lineage>
</organism>
<accession>A0ABX0N5Z1</accession>
<reference evidence="1 2" key="1">
    <citation type="submission" date="2019-10" db="EMBL/GenBank/DDBJ databases">
        <title>Taxonomy of Antarctic Massilia spp.: description of Massilia rubra sp. nov., Massilia aquatica sp. nov., Massilia mucilaginosa sp. nov., Massilia frigida sp. nov. isolated from streams, lakes and regoliths.</title>
        <authorList>
            <person name="Holochova P."/>
            <person name="Sedlacek I."/>
            <person name="Kralova S."/>
            <person name="Maslanova I."/>
            <person name="Busse H.-J."/>
            <person name="Stankova E."/>
            <person name="Vrbovska V."/>
            <person name="Kovarovic V."/>
            <person name="Bartak M."/>
            <person name="Svec P."/>
            <person name="Pantucek R."/>
        </authorList>
    </citation>
    <scope>NUCLEOTIDE SEQUENCE [LARGE SCALE GENOMIC DNA]</scope>
    <source>
        <strain evidence="1 2">CCM 8694</strain>
    </source>
</reference>
<keyword evidence="2" id="KW-1185">Reference proteome</keyword>
<dbReference type="Proteomes" id="UP000610594">
    <property type="component" value="Unassembled WGS sequence"/>
</dbReference>
<sequence length="98" mass="11016">MPAVQFHSKRHRADIAELETLIEAAGSAEQRTLIQNSISRFGKTAQEIMGKECKGSVKEVFPGQWKDKTLKTILDASKNGDKTAKTAWKLLNDLRFKK</sequence>
<gene>
    <name evidence="1" type="ORF">F1735_32365</name>
</gene>
<name>A0ABX0N5Z1_9BURK</name>
<comment type="caution">
    <text evidence="1">The sequence shown here is derived from an EMBL/GenBank/DDBJ whole genome shotgun (WGS) entry which is preliminary data.</text>
</comment>
<proteinExistence type="predicted"/>
<dbReference type="RefSeq" id="WP_167240996.1">
    <property type="nucleotide sequence ID" value="NZ_WHJF01000195.1"/>
</dbReference>
<evidence type="ECO:0000313" key="1">
    <source>
        <dbReference type="EMBL" id="NHZ66919.1"/>
    </source>
</evidence>